<proteinExistence type="predicted"/>
<organism evidence="2 3">
    <name type="scientific">Trifolium medium</name>
    <dbReference type="NCBI Taxonomy" id="97028"/>
    <lineage>
        <taxon>Eukaryota</taxon>
        <taxon>Viridiplantae</taxon>
        <taxon>Streptophyta</taxon>
        <taxon>Embryophyta</taxon>
        <taxon>Tracheophyta</taxon>
        <taxon>Spermatophyta</taxon>
        <taxon>Magnoliopsida</taxon>
        <taxon>eudicotyledons</taxon>
        <taxon>Gunneridae</taxon>
        <taxon>Pentapetalae</taxon>
        <taxon>rosids</taxon>
        <taxon>fabids</taxon>
        <taxon>Fabales</taxon>
        <taxon>Fabaceae</taxon>
        <taxon>Papilionoideae</taxon>
        <taxon>50 kb inversion clade</taxon>
        <taxon>NPAAA clade</taxon>
        <taxon>Hologalegina</taxon>
        <taxon>IRL clade</taxon>
        <taxon>Trifolieae</taxon>
        <taxon>Trifolium</taxon>
    </lineage>
</organism>
<feature type="non-terminal residue" evidence="2">
    <location>
        <position position="80"/>
    </location>
</feature>
<evidence type="ECO:0000313" key="3">
    <source>
        <dbReference type="Proteomes" id="UP000265520"/>
    </source>
</evidence>
<protein>
    <submittedName>
        <fullName evidence="2">RNA polymerase-associated protein RTF1-like</fullName>
    </submittedName>
</protein>
<name>A0A392P1V4_9FABA</name>
<accession>A0A392P1V4</accession>
<sequence length="80" mass="9230">MVEKSKDIVEDNKPSWFGCETCHIWQGEGKCLESVERRWFLDSGCLRHMTGDRSLFIEFTPKKKGFVTYGDDNQGAILVE</sequence>
<evidence type="ECO:0000259" key="1">
    <source>
        <dbReference type="Pfam" id="PF22936"/>
    </source>
</evidence>
<feature type="domain" description="Retrovirus-related Pol polyprotein from transposon TNT 1-94-like beta-barrel" evidence="1">
    <location>
        <begin position="39"/>
        <end position="74"/>
    </location>
</feature>
<evidence type="ECO:0000313" key="2">
    <source>
        <dbReference type="EMBL" id="MCI06033.1"/>
    </source>
</evidence>
<comment type="caution">
    <text evidence="2">The sequence shown here is derived from an EMBL/GenBank/DDBJ whole genome shotgun (WGS) entry which is preliminary data.</text>
</comment>
<dbReference type="AlphaFoldDB" id="A0A392P1V4"/>
<reference evidence="2 3" key="1">
    <citation type="journal article" date="2018" name="Front. Plant Sci.">
        <title>Red Clover (Trifolium pratense) and Zigzag Clover (T. medium) - A Picture of Genomic Similarities and Differences.</title>
        <authorList>
            <person name="Dluhosova J."/>
            <person name="Istvanek J."/>
            <person name="Nedelnik J."/>
            <person name="Repkova J."/>
        </authorList>
    </citation>
    <scope>NUCLEOTIDE SEQUENCE [LARGE SCALE GENOMIC DNA]</scope>
    <source>
        <strain evidence="3">cv. 10/8</strain>
        <tissue evidence="2">Leaf</tissue>
    </source>
</reference>
<dbReference type="Pfam" id="PF22936">
    <property type="entry name" value="Pol_BBD"/>
    <property type="match status" value="1"/>
</dbReference>
<keyword evidence="3" id="KW-1185">Reference proteome</keyword>
<dbReference type="EMBL" id="LXQA010060495">
    <property type="protein sequence ID" value="MCI06033.1"/>
    <property type="molecule type" value="Genomic_DNA"/>
</dbReference>
<dbReference type="Proteomes" id="UP000265520">
    <property type="component" value="Unassembled WGS sequence"/>
</dbReference>
<dbReference type="InterPro" id="IPR054722">
    <property type="entry name" value="PolX-like_BBD"/>
</dbReference>